<keyword evidence="3" id="KW-1185">Reference proteome</keyword>
<organism evidence="2 3">
    <name type="scientific">Polarella glacialis</name>
    <name type="common">Dinoflagellate</name>
    <dbReference type="NCBI Taxonomy" id="89957"/>
    <lineage>
        <taxon>Eukaryota</taxon>
        <taxon>Sar</taxon>
        <taxon>Alveolata</taxon>
        <taxon>Dinophyceae</taxon>
        <taxon>Suessiales</taxon>
        <taxon>Suessiaceae</taxon>
        <taxon>Polarella</taxon>
    </lineage>
</organism>
<protein>
    <submittedName>
        <fullName evidence="2">Uncharacterized protein</fullName>
    </submittedName>
</protein>
<reference evidence="2" key="1">
    <citation type="submission" date="2021-02" db="EMBL/GenBank/DDBJ databases">
        <authorList>
            <person name="Dougan E. K."/>
            <person name="Rhodes N."/>
            <person name="Thang M."/>
            <person name="Chan C."/>
        </authorList>
    </citation>
    <scope>NUCLEOTIDE SEQUENCE</scope>
</reference>
<feature type="region of interest" description="Disordered" evidence="1">
    <location>
        <begin position="152"/>
        <end position="199"/>
    </location>
</feature>
<dbReference type="Proteomes" id="UP000654075">
    <property type="component" value="Unassembled WGS sequence"/>
</dbReference>
<accession>A0A813DRD3</accession>
<dbReference type="EMBL" id="CAJNNV010004269">
    <property type="protein sequence ID" value="CAE8590450.1"/>
    <property type="molecule type" value="Genomic_DNA"/>
</dbReference>
<feature type="compositionally biased region" description="Basic residues" evidence="1">
    <location>
        <begin position="255"/>
        <end position="272"/>
    </location>
</feature>
<sequence>MTLRHYAVYRAAFVTKKKTQRVYVGSSCSTTDREQSLQKPGKYQPLWLRAGCADLDIKEMVFDLGSKPVAEAIEAMVAGREIEAHPMITRGGPWLLKELSKPDRSEIKAVSGCTSLQNLFEIAKQFPGGHLDEHLRNVKFTSLSMKTAVASSGSSAMKTMPAPTTRPTAMKAASSGKQAMSSSASSSSSSFSPASSTASWPKGMFARCKRQFGRLVRRRSGTSGNQWRKNNGLASGKAGFKTAKWGLKPEANHAKHDKKWRCKARKKPAAHQ</sequence>
<gene>
    <name evidence="2" type="ORF">PGLA1383_LOCUS9171</name>
</gene>
<proteinExistence type="predicted"/>
<evidence type="ECO:0000313" key="3">
    <source>
        <dbReference type="Proteomes" id="UP000654075"/>
    </source>
</evidence>
<evidence type="ECO:0000256" key="1">
    <source>
        <dbReference type="SAM" id="MobiDB-lite"/>
    </source>
</evidence>
<feature type="region of interest" description="Disordered" evidence="1">
    <location>
        <begin position="216"/>
        <end position="272"/>
    </location>
</feature>
<feature type="compositionally biased region" description="Low complexity" evidence="1">
    <location>
        <begin position="156"/>
        <end position="199"/>
    </location>
</feature>
<name>A0A813DRD3_POLGL</name>
<dbReference type="AlphaFoldDB" id="A0A813DRD3"/>
<evidence type="ECO:0000313" key="2">
    <source>
        <dbReference type="EMBL" id="CAE8590450.1"/>
    </source>
</evidence>
<comment type="caution">
    <text evidence="2">The sequence shown here is derived from an EMBL/GenBank/DDBJ whole genome shotgun (WGS) entry which is preliminary data.</text>
</comment>
<feature type="compositionally biased region" description="Polar residues" evidence="1">
    <location>
        <begin position="221"/>
        <end position="233"/>
    </location>
</feature>